<protein>
    <recommendedName>
        <fullName evidence="7">ABC3 transporter permease C-terminal domain-containing protein</fullName>
    </recommendedName>
</protein>
<keyword evidence="9" id="KW-1185">Reference proteome</keyword>
<dbReference type="Pfam" id="PF02687">
    <property type="entry name" value="FtsX"/>
    <property type="match status" value="1"/>
</dbReference>
<dbReference type="OrthoDB" id="9781780at2"/>
<gene>
    <name evidence="8" type="ordered locus">Clocel_1123</name>
</gene>
<accession>D9SU43</accession>
<keyword evidence="2 6" id="KW-1003">Cell membrane</keyword>
<feature type="transmembrane region" description="Helical" evidence="6">
    <location>
        <begin position="195"/>
        <end position="215"/>
    </location>
</feature>
<dbReference type="PIRSF" id="PIRSF018968">
    <property type="entry name" value="ABC_permease_BceB"/>
    <property type="match status" value="1"/>
</dbReference>
<feature type="transmembrane region" description="Helical" evidence="6">
    <location>
        <begin position="151"/>
        <end position="174"/>
    </location>
</feature>
<reference evidence="8 9" key="1">
    <citation type="submission" date="2010-08" db="EMBL/GenBank/DDBJ databases">
        <title>Complete sequence of Clostridium cellulovorans 743B.</title>
        <authorList>
            <consortium name="US DOE Joint Genome Institute"/>
            <person name="Lucas S."/>
            <person name="Copeland A."/>
            <person name="Lapidus A."/>
            <person name="Cheng J.-F."/>
            <person name="Bruce D."/>
            <person name="Goodwin L."/>
            <person name="Pitluck S."/>
            <person name="Chertkov O."/>
            <person name="Detter J.C."/>
            <person name="Han C."/>
            <person name="Tapia R."/>
            <person name="Land M."/>
            <person name="Hauser L."/>
            <person name="Chang Y.-J."/>
            <person name="Jeffries C."/>
            <person name="Kyrpides N."/>
            <person name="Ivanova N."/>
            <person name="Mikhailova N."/>
            <person name="Hemme C.L."/>
            <person name="Woyke T."/>
        </authorList>
    </citation>
    <scope>NUCLEOTIDE SEQUENCE [LARGE SCALE GENOMIC DNA]</scope>
    <source>
        <strain evidence="9">ATCC 35296 / DSM 3052 / OCM 3 / 743B</strain>
    </source>
</reference>
<evidence type="ECO:0000256" key="6">
    <source>
        <dbReference type="PIRNR" id="PIRNR018968"/>
    </source>
</evidence>
<keyword evidence="5 6" id="KW-0472">Membrane</keyword>
<dbReference type="InterPro" id="IPR003838">
    <property type="entry name" value="ABC3_permease_C"/>
</dbReference>
<feature type="transmembrane region" description="Helical" evidence="6">
    <location>
        <begin position="600"/>
        <end position="623"/>
    </location>
</feature>
<evidence type="ECO:0000256" key="3">
    <source>
        <dbReference type="ARBA" id="ARBA00022692"/>
    </source>
</evidence>
<organism evidence="8 9">
    <name type="scientific">Clostridium cellulovorans (strain ATCC 35296 / DSM 3052 / OCM 3 / 743B)</name>
    <dbReference type="NCBI Taxonomy" id="573061"/>
    <lineage>
        <taxon>Bacteria</taxon>
        <taxon>Bacillati</taxon>
        <taxon>Bacillota</taxon>
        <taxon>Clostridia</taxon>
        <taxon>Eubacteriales</taxon>
        <taxon>Clostridiaceae</taxon>
        <taxon>Clostridium</taxon>
    </lineage>
</organism>
<proteinExistence type="inferred from homology"/>
<feature type="transmembrane region" description="Helical" evidence="6">
    <location>
        <begin position="60"/>
        <end position="82"/>
    </location>
</feature>
<evidence type="ECO:0000259" key="7">
    <source>
        <dbReference type="Pfam" id="PF02687"/>
    </source>
</evidence>
<feature type="transmembrane region" description="Helical" evidence="6">
    <location>
        <begin position="103"/>
        <end position="131"/>
    </location>
</feature>
<dbReference type="HOGENOM" id="CLU_022800_2_1_9"/>
<dbReference type="PANTHER" id="PTHR46795">
    <property type="entry name" value="ABC TRANSPORTER PERMEASE-RELATED-RELATED"/>
    <property type="match status" value="1"/>
</dbReference>
<dbReference type="GO" id="GO:0005886">
    <property type="term" value="C:plasma membrane"/>
    <property type="evidence" value="ECO:0007669"/>
    <property type="project" value="UniProtKB-SubCell"/>
</dbReference>
<dbReference type="KEGG" id="ccb:Clocel_1123"/>
<dbReference type="EMBL" id="CP002160">
    <property type="protein sequence ID" value="ADL50881.1"/>
    <property type="molecule type" value="Genomic_DNA"/>
</dbReference>
<dbReference type="PANTHER" id="PTHR46795:SF3">
    <property type="entry name" value="ABC TRANSPORTER PERMEASE"/>
    <property type="match status" value="1"/>
</dbReference>
<dbReference type="InterPro" id="IPR027022">
    <property type="entry name" value="ABC_permease_BceB-typ"/>
</dbReference>
<evidence type="ECO:0000256" key="4">
    <source>
        <dbReference type="ARBA" id="ARBA00022989"/>
    </source>
</evidence>
<keyword evidence="3 6" id="KW-0812">Transmembrane</keyword>
<sequence length="664" mass="75952">MDFSSMIIKNIKHNIKNYTAYLLGNTLIQWILFMFFTLVFSEEFMEVASVMRLKGNFISVVVLMVAFSVVFIIFTTVSFTKYRGKEFGVYFTIGLTSKEIIKILCYENIIISLLSFIFATVSGSVFSKLFHMAIGKILKLDNISISLSIKAYGTILLISTAIFLFTTIYQIIFLKRYSVINILKSKVKKDVGSTRIILGIIGLIIFIASIITFKMSIKQMVKDDGNLLVASIIGTVVSVYLIIGFSMTAVVKVLRKFKGIYNNNILFLNSLLHRFASYRAVLYVVTLMVSGAMIFISISYGMYKLTEKRINDNCPYDIGFMVDNDTAKNKDIKAIATEQLGEVKNYIQLEGLNVLNIAVYQDICSVNDSNMWVISEENYISLGKKQLDLSSGEVLYSHIEEEGRFFHSDMIFDLAKKVPGDEKLPVSLHQKTPLDEYKKKRTEDQYMYVSKENQREQVAATVNNFQSKIYSRWDIIVVNNEDYEMMKEKLGEAAVTYDVLINLKDNQSYEGLKKSLNNKLGKKVSDTLTIKKEKNQYTVKENGFMLFLFSSMGMMFLIGSAAVLYFKTITSIEEDRERSKQLIKLGLTTKEINKLAMKELGAVFLVPPIIALSCIGYFFYTIFSVVNEGKYMWENIRVVFVVYSIIQIIFYILTSNRYKKQINK</sequence>
<evidence type="ECO:0000313" key="9">
    <source>
        <dbReference type="Proteomes" id="UP000002730"/>
    </source>
</evidence>
<keyword evidence="4 6" id="KW-1133">Transmembrane helix</keyword>
<keyword evidence="6" id="KW-0813">Transport</keyword>
<dbReference type="GO" id="GO:0055085">
    <property type="term" value="P:transmembrane transport"/>
    <property type="evidence" value="ECO:0007669"/>
    <property type="project" value="UniProtKB-UniRule"/>
</dbReference>
<dbReference type="eggNOG" id="COG0577">
    <property type="taxonomic scope" value="Bacteria"/>
</dbReference>
<comment type="similarity">
    <text evidence="6">Belongs to the ABC-4 integral membrane protein family.</text>
</comment>
<name>D9SU43_CLOC7</name>
<feature type="domain" description="ABC3 transporter permease C-terminal" evidence="7">
    <location>
        <begin position="59"/>
        <end position="177"/>
    </location>
</feature>
<dbReference type="AlphaFoldDB" id="D9SU43"/>
<dbReference type="Proteomes" id="UP000002730">
    <property type="component" value="Chromosome"/>
</dbReference>
<evidence type="ECO:0000313" key="8">
    <source>
        <dbReference type="EMBL" id="ADL50881.1"/>
    </source>
</evidence>
<evidence type="ECO:0000256" key="2">
    <source>
        <dbReference type="ARBA" id="ARBA00022475"/>
    </source>
</evidence>
<feature type="transmembrane region" description="Helical" evidence="6">
    <location>
        <begin position="20"/>
        <end position="40"/>
    </location>
</feature>
<feature type="transmembrane region" description="Helical" evidence="6">
    <location>
        <begin position="544"/>
        <end position="566"/>
    </location>
</feature>
<dbReference type="STRING" id="573061.Clocel_1123"/>
<comment type="subcellular location">
    <subcellularLocation>
        <location evidence="1 6">Cell membrane</location>
        <topology evidence="1 6">Multi-pass membrane protein</topology>
    </subcellularLocation>
</comment>
<feature type="transmembrane region" description="Helical" evidence="6">
    <location>
        <begin position="280"/>
        <end position="303"/>
    </location>
</feature>
<dbReference type="RefSeq" id="WP_010076269.1">
    <property type="nucleotide sequence ID" value="NC_014393.1"/>
</dbReference>
<evidence type="ECO:0000256" key="1">
    <source>
        <dbReference type="ARBA" id="ARBA00004651"/>
    </source>
</evidence>
<feature type="transmembrane region" description="Helical" evidence="6">
    <location>
        <begin position="227"/>
        <end position="251"/>
    </location>
</feature>
<dbReference type="InterPro" id="IPR052536">
    <property type="entry name" value="ABC-4_Integral_Memb_Prot"/>
</dbReference>
<feature type="transmembrane region" description="Helical" evidence="6">
    <location>
        <begin position="635"/>
        <end position="654"/>
    </location>
</feature>
<evidence type="ECO:0000256" key="5">
    <source>
        <dbReference type="ARBA" id="ARBA00023136"/>
    </source>
</evidence>